<dbReference type="RefSeq" id="WP_123780810.1">
    <property type="nucleotide sequence ID" value="NZ_RKIK01000007.1"/>
</dbReference>
<protein>
    <recommendedName>
        <fullName evidence="2">High-affinity zinc uptake system protein ZnuA</fullName>
    </recommendedName>
</protein>
<dbReference type="InterPro" id="IPR006127">
    <property type="entry name" value="ZnuA-like"/>
</dbReference>
<dbReference type="GO" id="GO:0006829">
    <property type="term" value="P:zinc ion transport"/>
    <property type="evidence" value="ECO:0007669"/>
    <property type="project" value="UniProtKB-KW"/>
</dbReference>
<proteinExistence type="inferred from homology"/>
<evidence type="ECO:0000256" key="1">
    <source>
        <dbReference type="ARBA" id="ARBA00011028"/>
    </source>
</evidence>
<reference evidence="8 9" key="1">
    <citation type="submission" date="2018-11" db="EMBL/GenBank/DDBJ databases">
        <title>Vibrio ponticus strain CAIM 1751 pathogenic for the snapper Lutjanus guttatus.</title>
        <authorList>
            <person name="Soto-Rodriguez S."/>
            <person name="Lozano-Olvera R."/>
            <person name="Gomez-Gil B."/>
        </authorList>
    </citation>
    <scope>NUCLEOTIDE SEQUENCE [LARGE SCALE GENOMIC DNA]</scope>
    <source>
        <strain evidence="8 9">CAIM 1751</strain>
    </source>
</reference>
<keyword evidence="5" id="KW-0864">Zinc transport</keyword>
<comment type="similarity">
    <text evidence="1 6">Belongs to the bacterial solute-binding protein 9 family.</text>
</comment>
<dbReference type="SUPFAM" id="SSF53807">
    <property type="entry name" value="Helical backbone' metal receptor"/>
    <property type="match status" value="1"/>
</dbReference>
<dbReference type="AlphaFoldDB" id="A0A3N3E4Q9"/>
<dbReference type="GO" id="GO:0007155">
    <property type="term" value="P:cell adhesion"/>
    <property type="evidence" value="ECO:0007669"/>
    <property type="project" value="InterPro"/>
</dbReference>
<dbReference type="PRINTS" id="PR00690">
    <property type="entry name" value="ADHESNFAMILY"/>
</dbReference>
<dbReference type="InterPro" id="IPR006128">
    <property type="entry name" value="Lipoprotein_PsaA-like"/>
</dbReference>
<evidence type="ECO:0000313" key="8">
    <source>
        <dbReference type="EMBL" id="ROV61579.1"/>
    </source>
</evidence>
<gene>
    <name evidence="8" type="primary">znuA</name>
    <name evidence="8" type="ORF">EGH82_04270</name>
</gene>
<evidence type="ECO:0000256" key="3">
    <source>
        <dbReference type="ARBA" id="ARBA00022448"/>
    </source>
</evidence>
<accession>A0A3N3E4Q9</accession>
<dbReference type="NCBIfam" id="NF007091">
    <property type="entry name" value="PRK09545.1"/>
    <property type="match status" value="1"/>
</dbReference>
<keyword evidence="5" id="KW-0406">Ion transport</keyword>
<dbReference type="Proteomes" id="UP000278792">
    <property type="component" value="Unassembled WGS sequence"/>
</dbReference>
<dbReference type="InterPro" id="IPR050492">
    <property type="entry name" value="Bact_metal-bind_prot9"/>
</dbReference>
<evidence type="ECO:0000256" key="5">
    <source>
        <dbReference type="ARBA" id="ARBA00022906"/>
    </source>
</evidence>
<feature type="signal peptide" evidence="7">
    <location>
        <begin position="1"/>
        <end position="22"/>
    </location>
</feature>
<keyword evidence="4 7" id="KW-0732">Signal</keyword>
<feature type="chain" id="PRO_5017928874" description="High-affinity zinc uptake system protein ZnuA" evidence="7">
    <location>
        <begin position="23"/>
        <end position="301"/>
    </location>
</feature>
<dbReference type="Pfam" id="PF01297">
    <property type="entry name" value="ZnuA"/>
    <property type="match status" value="1"/>
</dbReference>
<comment type="caution">
    <text evidence="8">The sequence shown here is derived from an EMBL/GenBank/DDBJ whole genome shotgun (WGS) entry which is preliminary data.</text>
</comment>
<dbReference type="PANTHER" id="PTHR42953:SF3">
    <property type="entry name" value="HIGH-AFFINITY ZINC UPTAKE SYSTEM PROTEIN ZNUA"/>
    <property type="match status" value="1"/>
</dbReference>
<evidence type="ECO:0000313" key="9">
    <source>
        <dbReference type="Proteomes" id="UP000278792"/>
    </source>
</evidence>
<keyword evidence="3 6" id="KW-0813">Transport</keyword>
<evidence type="ECO:0000256" key="2">
    <source>
        <dbReference type="ARBA" id="ARBA00015915"/>
    </source>
</evidence>
<keyword evidence="5" id="KW-0862">Zinc</keyword>
<dbReference type="GO" id="GO:0046872">
    <property type="term" value="F:metal ion binding"/>
    <property type="evidence" value="ECO:0007669"/>
    <property type="project" value="InterPro"/>
</dbReference>
<sequence>MKTKFALLLVPLMTSISGSVLAQQQQVLTSIKPIQMITHEIMLGVANPDVLLKSNASPHDYALKPSDVKQVKDAELVIWYGKDLEPFLAGVMEQRIGQNAQTLEISKIEGLKLREFSHEGHDHHDGHDHGSHDPHFWLGYQPTLQVAEAIAKQLAENDSANAATYLKNYEQFSEKYRAKHEQVKALLEPVQQQGYYVFHDAYGYFEQDYQLNNLGHFTVTPDRKPGAKTLIKIRSELRNENAKCVFAEPQFTPAVIESVMRGSKAKLGKLDPVASEIEVKNGSYFTFIDQISHSFADCLSK</sequence>
<evidence type="ECO:0000256" key="7">
    <source>
        <dbReference type="SAM" id="SignalP"/>
    </source>
</evidence>
<name>A0A3N3E4Q9_9VIBR</name>
<organism evidence="8 9">
    <name type="scientific">Vibrio ponticus</name>
    <dbReference type="NCBI Taxonomy" id="265668"/>
    <lineage>
        <taxon>Bacteria</taxon>
        <taxon>Pseudomonadati</taxon>
        <taxon>Pseudomonadota</taxon>
        <taxon>Gammaproteobacteria</taxon>
        <taxon>Vibrionales</taxon>
        <taxon>Vibrionaceae</taxon>
        <taxon>Vibrio</taxon>
    </lineage>
</organism>
<dbReference type="PANTHER" id="PTHR42953">
    <property type="entry name" value="HIGH-AFFINITY ZINC UPTAKE SYSTEM PROTEIN ZNUA-RELATED"/>
    <property type="match status" value="1"/>
</dbReference>
<dbReference type="EMBL" id="RKIK01000007">
    <property type="protein sequence ID" value="ROV61579.1"/>
    <property type="molecule type" value="Genomic_DNA"/>
</dbReference>
<dbReference type="FunFam" id="3.40.50.1980:FF:000006">
    <property type="entry name" value="Zinc ABC transporter substrate-binding protein ZnuA"/>
    <property type="match status" value="1"/>
</dbReference>
<dbReference type="Gene3D" id="3.40.50.1980">
    <property type="entry name" value="Nitrogenase molybdenum iron protein domain"/>
    <property type="match status" value="2"/>
</dbReference>
<evidence type="ECO:0000256" key="6">
    <source>
        <dbReference type="RuleBase" id="RU003512"/>
    </source>
</evidence>
<evidence type="ECO:0000256" key="4">
    <source>
        <dbReference type="ARBA" id="ARBA00022729"/>
    </source>
</evidence>